<accession>A0A814VQW3</accession>
<evidence type="ECO:0000313" key="3">
    <source>
        <dbReference type="Proteomes" id="UP000663860"/>
    </source>
</evidence>
<reference evidence="1" key="1">
    <citation type="submission" date="2021-02" db="EMBL/GenBank/DDBJ databases">
        <authorList>
            <person name="Nowell W R."/>
        </authorList>
    </citation>
    <scope>NUCLEOTIDE SEQUENCE</scope>
</reference>
<dbReference type="Proteomes" id="UP000663860">
    <property type="component" value="Unassembled WGS sequence"/>
</dbReference>
<comment type="caution">
    <text evidence="1">The sequence shown here is derived from an EMBL/GenBank/DDBJ whole genome shotgun (WGS) entry which is preliminary data.</text>
</comment>
<dbReference type="EMBL" id="CAJNOE010000393">
    <property type="protein sequence ID" value="CAF1191663.1"/>
    <property type="molecule type" value="Genomic_DNA"/>
</dbReference>
<proteinExistence type="predicted"/>
<organism evidence="1 3">
    <name type="scientific">Adineta steineri</name>
    <dbReference type="NCBI Taxonomy" id="433720"/>
    <lineage>
        <taxon>Eukaryota</taxon>
        <taxon>Metazoa</taxon>
        <taxon>Spiralia</taxon>
        <taxon>Gnathifera</taxon>
        <taxon>Rotifera</taxon>
        <taxon>Eurotatoria</taxon>
        <taxon>Bdelloidea</taxon>
        <taxon>Adinetida</taxon>
        <taxon>Adinetidae</taxon>
        <taxon>Adineta</taxon>
    </lineage>
</organism>
<gene>
    <name evidence="1" type="ORF">IZO911_LOCUS28079</name>
    <name evidence="2" type="ORF">KXQ929_LOCUS11868</name>
</gene>
<dbReference type="EMBL" id="CAJOBB010000596">
    <property type="protein sequence ID" value="CAF3712970.1"/>
    <property type="molecule type" value="Genomic_DNA"/>
</dbReference>
<sequence length="95" mass="10542">MAHNNISILSDVSVCLSDAMDTMFNSNHSIMIPENNHKDVDMSNGGGGLSAEALKLMMNKRKLNSNGHIIDDQQYEENAKRLCSMNGHNQHEQKA</sequence>
<evidence type="ECO:0000313" key="1">
    <source>
        <dbReference type="EMBL" id="CAF1191663.1"/>
    </source>
</evidence>
<dbReference type="AlphaFoldDB" id="A0A814VQW3"/>
<protein>
    <submittedName>
        <fullName evidence="1">Uncharacterized protein</fullName>
    </submittedName>
</protein>
<dbReference type="Proteomes" id="UP000663868">
    <property type="component" value="Unassembled WGS sequence"/>
</dbReference>
<name>A0A814VQW3_9BILA</name>
<evidence type="ECO:0000313" key="2">
    <source>
        <dbReference type="EMBL" id="CAF3712970.1"/>
    </source>
</evidence>